<keyword evidence="2" id="KW-0479">Metal-binding</keyword>
<dbReference type="PRINTS" id="PR00114">
    <property type="entry name" value="STPHPHTASE"/>
</dbReference>
<dbReference type="Pfam" id="PF00149">
    <property type="entry name" value="Metallophos"/>
    <property type="match status" value="1"/>
</dbReference>
<dbReference type="GO" id="GO:0046872">
    <property type="term" value="F:metal ion binding"/>
    <property type="evidence" value="ECO:0007669"/>
    <property type="project" value="UniProtKB-KW"/>
</dbReference>
<dbReference type="GO" id="GO:0004722">
    <property type="term" value="F:protein serine/threonine phosphatase activity"/>
    <property type="evidence" value="ECO:0007669"/>
    <property type="project" value="UniProtKB-EC"/>
</dbReference>
<dbReference type="AlphaFoldDB" id="A0AAU9KAW0"/>
<dbReference type="PANTHER" id="PTHR45619">
    <property type="entry name" value="SERINE/THREONINE-PROTEIN PHOSPHATASE PP2A-RELATED"/>
    <property type="match status" value="1"/>
</dbReference>
<dbReference type="SUPFAM" id="SSF56300">
    <property type="entry name" value="Metallo-dependent phosphatases"/>
    <property type="match status" value="1"/>
</dbReference>
<evidence type="ECO:0000313" key="6">
    <source>
        <dbReference type="EMBL" id="CAG9332745.1"/>
    </source>
</evidence>
<keyword evidence="3" id="KW-0378">Hydrolase</keyword>
<sequence>MEDFDKFEEKLKNLTLFQTPTEEEIRDISNRAKEIFLTEENVLSVKCPVTICGDIHGQFMDLIQLFEIGGNPPDINYLFLGDFVDRGYDSVETFTYLLCLKIRYPKRVFLTRGNHESEQITLTYGFYDECMRKYGSAKVWNILTDLFNYIPLAALVDNQIFCVHGGLSPDIKQIQQIRELDRFKDITQDQVMSDLLWSDPDDRQGWGASPRGLGQTFGQDISLQFNHTNNLSLISRAHQLVMEGYNWCHDHNVVTVFSAPNYCYRCGNQGSIMVIDENLKYIFLQYNPAPRNSSPIVTRRTTDYFL</sequence>
<name>A0AAU9KAW0_9CILI</name>
<keyword evidence="4" id="KW-0464">Manganese</keyword>
<evidence type="ECO:0000256" key="3">
    <source>
        <dbReference type="ARBA" id="ARBA00022801"/>
    </source>
</evidence>
<keyword evidence="7" id="KW-1185">Reference proteome</keyword>
<organism evidence="6 7">
    <name type="scientific">Blepharisma stoltei</name>
    <dbReference type="NCBI Taxonomy" id="1481888"/>
    <lineage>
        <taxon>Eukaryota</taxon>
        <taxon>Sar</taxon>
        <taxon>Alveolata</taxon>
        <taxon>Ciliophora</taxon>
        <taxon>Postciliodesmatophora</taxon>
        <taxon>Heterotrichea</taxon>
        <taxon>Heterotrichida</taxon>
        <taxon>Blepharismidae</taxon>
        <taxon>Blepharisma</taxon>
    </lineage>
</organism>
<evidence type="ECO:0000256" key="2">
    <source>
        <dbReference type="ARBA" id="ARBA00022723"/>
    </source>
</evidence>
<proteinExistence type="predicted"/>
<dbReference type="SMART" id="SM00156">
    <property type="entry name" value="PP2Ac"/>
    <property type="match status" value="1"/>
</dbReference>
<dbReference type="Proteomes" id="UP001162131">
    <property type="component" value="Unassembled WGS sequence"/>
</dbReference>
<dbReference type="EC" id="3.1.3.16" evidence="1"/>
<evidence type="ECO:0000259" key="5">
    <source>
        <dbReference type="SMART" id="SM00156"/>
    </source>
</evidence>
<dbReference type="CDD" id="cd07415">
    <property type="entry name" value="MPP_PP2A_PP4_PP6"/>
    <property type="match status" value="1"/>
</dbReference>
<dbReference type="InterPro" id="IPR029052">
    <property type="entry name" value="Metallo-depent_PP-like"/>
</dbReference>
<gene>
    <name evidence="6" type="ORF">BSTOLATCC_MIC57037</name>
</gene>
<dbReference type="InterPro" id="IPR047129">
    <property type="entry name" value="PPA2-like"/>
</dbReference>
<protein>
    <recommendedName>
        <fullName evidence="1">protein-serine/threonine phosphatase</fullName>
        <ecNumber evidence="1">3.1.3.16</ecNumber>
    </recommendedName>
</protein>
<dbReference type="InterPro" id="IPR006186">
    <property type="entry name" value="Ser/Thr-sp_prot-phosphatase"/>
</dbReference>
<dbReference type="Gene3D" id="3.60.21.10">
    <property type="match status" value="1"/>
</dbReference>
<comment type="caution">
    <text evidence="6">The sequence shown here is derived from an EMBL/GenBank/DDBJ whole genome shotgun (WGS) entry which is preliminary data.</text>
</comment>
<evidence type="ECO:0000256" key="4">
    <source>
        <dbReference type="ARBA" id="ARBA00023211"/>
    </source>
</evidence>
<reference evidence="6" key="1">
    <citation type="submission" date="2021-09" db="EMBL/GenBank/DDBJ databases">
        <authorList>
            <consortium name="AG Swart"/>
            <person name="Singh M."/>
            <person name="Singh A."/>
            <person name="Seah K."/>
            <person name="Emmerich C."/>
        </authorList>
    </citation>
    <scope>NUCLEOTIDE SEQUENCE</scope>
    <source>
        <strain evidence="6">ATCC30299</strain>
    </source>
</reference>
<dbReference type="EMBL" id="CAJZBQ010000055">
    <property type="protein sequence ID" value="CAG9332745.1"/>
    <property type="molecule type" value="Genomic_DNA"/>
</dbReference>
<feature type="domain" description="Serine/threonine specific protein phosphatases" evidence="5">
    <location>
        <begin position="20"/>
        <end position="290"/>
    </location>
</feature>
<dbReference type="InterPro" id="IPR004843">
    <property type="entry name" value="Calcineurin-like_PHP"/>
</dbReference>
<evidence type="ECO:0000256" key="1">
    <source>
        <dbReference type="ARBA" id="ARBA00013081"/>
    </source>
</evidence>
<accession>A0AAU9KAW0</accession>
<evidence type="ECO:0000313" key="7">
    <source>
        <dbReference type="Proteomes" id="UP001162131"/>
    </source>
</evidence>